<dbReference type="GO" id="GO:0004803">
    <property type="term" value="F:transposase activity"/>
    <property type="evidence" value="ECO:0007669"/>
    <property type="project" value="InterPro"/>
</dbReference>
<name>A0A1H4X3H2_9NOCA</name>
<dbReference type="Pfam" id="PF01609">
    <property type="entry name" value="DDE_Tnp_1"/>
    <property type="match status" value="1"/>
</dbReference>
<accession>A0A1H4X3H2</accession>
<dbReference type="Proteomes" id="UP000183561">
    <property type="component" value="Unassembled WGS sequence"/>
</dbReference>
<reference evidence="4" key="1">
    <citation type="submission" date="2016-10" db="EMBL/GenBank/DDBJ databases">
        <authorList>
            <person name="Varghese N."/>
            <person name="Submissions S."/>
        </authorList>
    </citation>
    <scope>NUCLEOTIDE SEQUENCE [LARGE SCALE GENOMIC DNA]</scope>
    <source>
        <strain evidence="4">DSM 44498</strain>
    </source>
</reference>
<dbReference type="GO" id="GO:0003677">
    <property type="term" value="F:DNA binding"/>
    <property type="evidence" value="ECO:0007669"/>
    <property type="project" value="InterPro"/>
</dbReference>
<dbReference type="NCBIfam" id="NF033564">
    <property type="entry name" value="transpos_ISAs1"/>
    <property type="match status" value="1"/>
</dbReference>
<evidence type="ECO:0000313" key="3">
    <source>
        <dbReference type="EMBL" id="SEC99294.1"/>
    </source>
</evidence>
<feature type="domain" description="Transposase IS4-like" evidence="1">
    <location>
        <begin position="127"/>
        <end position="349"/>
    </location>
</feature>
<dbReference type="EMBL" id="FNSV01000005">
    <property type="protein sequence ID" value="SEC99294.1"/>
    <property type="molecule type" value="Genomic_DNA"/>
</dbReference>
<dbReference type="InterPro" id="IPR032806">
    <property type="entry name" value="YbfD_N"/>
</dbReference>
<protein>
    <submittedName>
        <fullName evidence="3">DDE_Tnp_1-associated</fullName>
    </submittedName>
</protein>
<keyword evidence="4" id="KW-1185">Reference proteome</keyword>
<dbReference type="Pfam" id="PF13808">
    <property type="entry name" value="DDE_Tnp_1_assoc"/>
    <property type="match status" value="1"/>
</dbReference>
<feature type="domain" description="H repeat-associated protein N-terminal" evidence="2">
    <location>
        <begin position="32"/>
        <end position="118"/>
    </location>
</feature>
<gene>
    <name evidence="3" type="ORF">SAMN04490239_6306</name>
</gene>
<dbReference type="PANTHER" id="PTHR30298:SF0">
    <property type="entry name" value="PROTEIN YBFL-RELATED"/>
    <property type="match status" value="1"/>
</dbReference>
<dbReference type="AlphaFoldDB" id="A0A1H4X3H2"/>
<dbReference type="InterPro" id="IPR012337">
    <property type="entry name" value="RNaseH-like_sf"/>
</dbReference>
<proteinExistence type="predicted"/>
<evidence type="ECO:0000259" key="1">
    <source>
        <dbReference type="Pfam" id="PF01609"/>
    </source>
</evidence>
<dbReference type="PANTHER" id="PTHR30298">
    <property type="entry name" value="H REPEAT-ASSOCIATED PREDICTED TRANSPOSASE"/>
    <property type="match status" value="1"/>
</dbReference>
<evidence type="ECO:0000313" key="4">
    <source>
        <dbReference type="Proteomes" id="UP000183561"/>
    </source>
</evidence>
<sequence>MPAALSSPMPVTVRENGSFLGASSVADTGILDLLTTVPDPRHRRGVRHRFPVILALALSATCAGARSFTAIAEWAHDAPAEALGRLGVSAVVPSESTIRRTLAGVDATALDQVLGTWMWVRTTVVDGRRIIAVDGKTLRGAKDTSGHLTHLLAAVDHDAGVVLGQVEVGAKTNEIPLLTDLLDPLALADTVVTADALHCQRGTAEYILGRGGHYAFTVKANQPKLLKRLKALPWKNIPVSTSIAGRGHGRLERRTIKATEHTDGLGFPGAVQALQIRRTVTRSGRRTVEVVYLICSVPMTEVAPAQVAAWIRGHWTIENRVHWVRDVTFDEDRCTIRTGSAPQVMASLRNVVIGILRLAGHLNIASTLRHYGRDPNRPIDLLLSV</sequence>
<organism evidence="3 4">
    <name type="scientific">Rhodococcus koreensis</name>
    <dbReference type="NCBI Taxonomy" id="99653"/>
    <lineage>
        <taxon>Bacteria</taxon>
        <taxon>Bacillati</taxon>
        <taxon>Actinomycetota</taxon>
        <taxon>Actinomycetes</taxon>
        <taxon>Mycobacteriales</taxon>
        <taxon>Nocardiaceae</taxon>
        <taxon>Rhodococcus</taxon>
    </lineage>
</organism>
<dbReference type="InterPro" id="IPR047647">
    <property type="entry name" value="ISAs1_transpos"/>
</dbReference>
<dbReference type="InterPro" id="IPR051698">
    <property type="entry name" value="Transposase_11-like"/>
</dbReference>
<dbReference type="GO" id="GO:0006313">
    <property type="term" value="P:DNA transposition"/>
    <property type="evidence" value="ECO:0007669"/>
    <property type="project" value="InterPro"/>
</dbReference>
<dbReference type="InterPro" id="IPR002559">
    <property type="entry name" value="Transposase_11"/>
</dbReference>
<dbReference type="SUPFAM" id="SSF53098">
    <property type="entry name" value="Ribonuclease H-like"/>
    <property type="match status" value="1"/>
</dbReference>
<evidence type="ECO:0000259" key="2">
    <source>
        <dbReference type="Pfam" id="PF13808"/>
    </source>
</evidence>